<dbReference type="STRING" id="4533.J3LZE0"/>
<evidence type="ECO:0000256" key="1">
    <source>
        <dbReference type="SAM" id="MobiDB-lite"/>
    </source>
</evidence>
<dbReference type="Gramene" id="OB04G25150.1">
    <property type="protein sequence ID" value="OB04G25150.1"/>
    <property type="gene ID" value="OB04G25150"/>
</dbReference>
<keyword evidence="3" id="KW-1185">Reference proteome</keyword>
<accession>J3LZE0</accession>
<dbReference type="AlphaFoldDB" id="J3LZE0"/>
<feature type="region of interest" description="Disordered" evidence="1">
    <location>
        <begin position="52"/>
        <end position="71"/>
    </location>
</feature>
<reference evidence="2" key="1">
    <citation type="journal article" date="2013" name="Nat. Commun.">
        <title>Whole-genome sequencing of Oryza brachyantha reveals mechanisms underlying Oryza genome evolution.</title>
        <authorList>
            <person name="Chen J."/>
            <person name="Huang Q."/>
            <person name="Gao D."/>
            <person name="Wang J."/>
            <person name="Lang Y."/>
            <person name="Liu T."/>
            <person name="Li B."/>
            <person name="Bai Z."/>
            <person name="Luis Goicoechea J."/>
            <person name="Liang C."/>
            <person name="Chen C."/>
            <person name="Zhang W."/>
            <person name="Sun S."/>
            <person name="Liao Y."/>
            <person name="Zhang X."/>
            <person name="Yang L."/>
            <person name="Song C."/>
            <person name="Wang M."/>
            <person name="Shi J."/>
            <person name="Liu G."/>
            <person name="Liu J."/>
            <person name="Zhou H."/>
            <person name="Zhou W."/>
            <person name="Yu Q."/>
            <person name="An N."/>
            <person name="Chen Y."/>
            <person name="Cai Q."/>
            <person name="Wang B."/>
            <person name="Liu B."/>
            <person name="Min J."/>
            <person name="Huang Y."/>
            <person name="Wu H."/>
            <person name="Li Z."/>
            <person name="Zhang Y."/>
            <person name="Yin Y."/>
            <person name="Song W."/>
            <person name="Jiang J."/>
            <person name="Jackson S.A."/>
            <person name="Wing R.A."/>
            <person name="Wang J."/>
            <person name="Chen M."/>
        </authorList>
    </citation>
    <scope>NUCLEOTIDE SEQUENCE [LARGE SCALE GENOMIC DNA]</scope>
    <source>
        <strain evidence="2">cv. IRGC 101232</strain>
    </source>
</reference>
<name>J3LZE0_ORYBR</name>
<organism evidence="2">
    <name type="scientific">Oryza brachyantha</name>
    <name type="common">malo sina</name>
    <dbReference type="NCBI Taxonomy" id="4533"/>
    <lineage>
        <taxon>Eukaryota</taxon>
        <taxon>Viridiplantae</taxon>
        <taxon>Streptophyta</taxon>
        <taxon>Embryophyta</taxon>
        <taxon>Tracheophyta</taxon>
        <taxon>Spermatophyta</taxon>
        <taxon>Magnoliopsida</taxon>
        <taxon>Liliopsida</taxon>
        <taxon>Poales</taxon>
        <taxon>Poaceae</taxon>
        <taxon>BOP clade</taxon>
        <taxon>Oryzoideae</taxon>
        <taxon>Oryzeae</taxon>
        <taxon>Oryzinae</taxon>
        <taxon>Oryza</taxon>
    </lineage>
</organism>
<dbReference type="Proteomes" id="UP000006038">
    <property type="component" value="Chromosome 4"/>
</dbReference>
<dbReference type="HOGENOM" id="CLU_2044086_0_0_1"/>
<evidence type="ECO:0000313" key="3">
    <source>
        <dbReference type="Proteomes" id="UP000006038"/>
    </source>
</evidence>
<evidence type="ECO:0000313" key="2">
    <source>
        <dbReference type="EnsemblPlants" id="OB04G25150.1"/>
    </source>
</evidence>
<proteinExistence type="predicted"/>
<sequence>MVAVFNKDVLSWYLITVKLKETVDANLNKSPPPGALPRWQALNRNLPLLTSGEAEAGSDALPPRQELERPGEVRIQVRSPAHSPKPQDPEWVVAIRGKLAQARAEEAACPWARLSVYRVPK</sequence>
<reference evidence="2" key="2">
    <citation type="submission" date="2013-04" db="UniProtKB">
        <authorList>
            <consortium name="EnsemblPlants"/>
        </authorList>
    </citation>
    <scope>IDENTIFICATION</scope>
</reference>
<dbReference type="EnsemblPlants" id="OB04G25150.1">
    <property type="protein sequence ID" value="OB04G25150.1"/>
    <property type="gene ID" value="OB04G25150"/>
</dbReference>
<protein>
    <submittedName>
        <fullName evidence="2">Uncharacterized protein</fullName>
    </submittedName>
</protein>
<dbReference type="eggNOG" id="ENOG502QPVJ">
    <property type="taxonomic scope" value="Eukaryota"/>
</dbReference>